<evidence type="ECO:0000256" key="9">
    <source>
        <dbReference type="SAM" id="Phobius"/>
    </source>
</evidence>
<keyword evidence="6 9" id="KW-1133">Transmembrane helix</keyword>
<keyword evidence="4 9" id="KW-0812">Transmembrane</keyword>
<comment type="subcellular location">
    <subcellularLocation>
        <location evidence="1">Membrane</location>
        <topology evidence="1">Multi-pass membrane protein</topology>
    </subcellularLocation>
</comment>
<dbReference type="InterPro" id="IPR027469">
    <property type="entry name" value="Cation_efflux_TMD_sf"/>
</dbReference>
<evidence type="ECO:0000256" key="1">
    <source>
        <dbReference type="ARBA" id="ARBA00004141"/>
    </source>
</evidence>
<evidence type="ECO:0000259" key="10">
    <source>
        <dbReference type="Pfam" id="PF01545"/>
    </source>
</evidence>
<keyword evidence="8 9" id="KW-0472">Membrane</keyword>
<comment type="similarity">
    <text evidence="2">Belongs to the cation diffusion facilitator (CDF) transporter (TC 2.A.4) family. SLC30A subfamily.</text>
</comment>
<dbReference type="InterPro" id="IPR027470">
    <property type="entry name" value="Cation_efflux_CTD"/>
</dbReference>
<proteinExistence type="inferred from homology"/>
<keyword evidence="3" id="KW-0813">Transport</keyword>
<dbReference type="Gene3D" id="1.20.1510.10">
    <property type="entry name" value="Cation efflux protein transmembrane domain"/>
    <property type="match status" value="1"/>
</dbReference>
<dbReference type="AlphaFoldDB" id="A0A517NKH0"/>
<dbReference type="KEGG" id="rlc:K227x_60480"/>
<evidence type="ECO:0000256" key="6">
    <source>
        <dbReference type="ARBA" id="ARBA00022989"/>
    </source>
</evidence>
<evidence type="ECO:0000256" key="8">
    <source>
        <dbReference type="ARBA" id="ARBA00023136"/>
    </source>
</evidence>
<feature type="domain" description="Cation efflux protein cytoplasmic" evidence="11">
    <location>
        <begin position="96"/>
        <end position="166"/>
    </location>
</feature>
<sequence length="181" mass="20020">MGWLRVGVVINTATAMLFIRGRDHDLNLRGAYLHMAADALLSLGVAIAGAVILWTDWAWVDPLTSLIIAVVILLATWSLLGESIQMAMQAVPANIQPQEVESYLAGLPGVTQVHDLHIWAMSTTEVALTAHLVRPQHTNDDELLRSIGECLHERFHIDHTTLQIERNLMDADCGQWEEGTL</sequence>
<dbReference type="GO" id="GO:0005385">
    <property type="term" value="F:zinc ion transmembrane transporter activity"/>
    <property type="evidence" value="ECO:0007669"/>
    <property type="project" value="TreeGrafter"/>
</dbReference>
<dbReference type="EMBL" id="CP036525">
    <property type="protein sequence ID" value="QDT07620.1"/>
    <property type="molecule type" value="Genomic_DNA"/>
</dbReference>
<dbReference type="SUPFAM" id="SSF160240">
    <property type="entry name" value="Cation efflux protein cytoplasmic domain-like"/>
    <property type="match status" value="1"/>
</dbReference>
<gene>
    <name evidence="12" type="primary">czcD_2</name>
    <name evidence="12" type="ORF">K227x_60480</name>
</gene>
<dbReference type="InterPro" id="IPR058533">
    <property type="entry name" value="Cation_efflux_TM"/>
</dbReference>
<keyword evidence="5" id="KW-0864">Zinc transport</keyword>
<organism evidence="12 13">
    <name type="scientific">Rubripirellula lacrimiformis</name>
    <dbReference type="NCBI Taxonomy" id="1930273"/>
    <lineage>
        <taxon>Bacteria</taxon>
        <taxon>Pseudomonadati</taxon>
        <taxon>Planctomycetota</taxon>
        <taxon>Planctomycetia</taxon>
        <taxon>Pirellulales</taxon>
        <taxon>Pirellulaceae</taxon>
        <taxon>Rubripirellula</taxon>
    </lineage>
</organism>
<dbReference type="SUPFAM" id="SSF161111">
    <property type="entry name" value="Cation efflux protein transmembrane domain-like"/>
    <property type="match status" value="1"/>
</dbReference>
<dbReference type="InterPro" id="IPR036837">
    <property type="entry name" value="Cation_efflux_CTD_sf"/>
</dbReference>
<evidence type="ECO:0000313" key="12">
    <source>
        <dbReference type="EMBL" id="QDT07620.1"/>
    </source>
</evidence>
<dbReference type="GO" id="GO:0005886">
    <property type="term" value="C:plasma membrane"/>
    <property type="evidence" value="ECO:0007669"/>
    <property type="project" value="TreeGrafter"/>
</dbReference>
<evidence type="ECO:0000313" key="13">
    <source>
        <dbReference type="Proteomes" id="UP000318538"/>
    </source>
</evidence>
<feature type="domain" description="Cation efflux protein transmembrane" evidence="10">
    <location>
        <begin position="6"/>
        <end position="85"/>
    </location>
</feature>
<keyword evidence="5" id="KW-0862">Zinc</keyword>
<evidence type="ECO:0000256" key="7">
    <source>
        <dbReference type="ARBA" id="ARBA00023065"/>
    </source>
</evidence>
<keyword evidence="13" id="KW-1185">Reference proteome</keyword>
<dbReference type="PANTHER" id="PTHR11562:SF17">
    <property type="entry name" value="RE54080P-RELATED"/>
    <property type="match status" value="1"/>
</dbReference>
<evidence type="ECO:0000256" key="2">
    <source>
        <dbReference type="ARBA" id="ARBA00008873"/>
    </source>
</evidence>
<name>A0A517NKH0_9BACT</name>
<accession>A0A517NKH0</accession>
<evidence type="ECO:0000259" key="11">
    <source>
        <dbReference type="Pfam" id="PF16916"/>
    </source>
</evidence>
<dbReference type="Proteomes" id="UP000318538">
    <property type="component" value="Chromosome"/>
</dbReference>
<dbReference type="Pfam" id="PF16916">
    <property type="entry name" value="ZT_dimer"/>
    <property type="match status" value="1"/>
</dbReference>
<keyword evidence="7" id="KW-0406">Ion transport</keyword>
<feature type="transmembrane region" description="Helical" evidence="9">
    <location>
        <begin position="59"/>
        <end position="80"/>
    </location>
</feature>
<feature type="transmembrane region" description="Helical" evidence="9">
    <location>
        <begin position="31"/>
        <end position="53"/>
    </location>
</feature>
<dbReference type="PANTHER" id="PTHR11562">
    <property type="entry name" value="CATION EFFLUX PROTEIN/ ZINC TRANSPORTER"/>
    <property type="match status" value="1"/>
</dbReference>
<reference evidence="12 13" key="1">
    <citation type="submission" date="2019-02" db="EMBL/GenBank/DDBJ databases">
        <title>Deep-cultivation of Planctomycetes and their phenomic and genomic characterization uncovers novel biology.</title>
        <authorList>
            <person name="Wiegand S."/>
            <person name="Jogler M."/>
            <person name="Boedeker C."/>
            <person name="Pinto D."/>
            <person name="Vollmers J."/>
            <person name="Rivas-Marin E."/>
            <person name="Kohn T."/>
            <person name="Peeters S.H."/>
            <person name="Heuer A."/>
            <person name="Rast P."/>
            <person name="Oberbeckmann S."/>
            <person name="Bunk B."/>
            <person name="Jeske O."/>
            <person name="Meyerdierks A."/>
            <person name="Storesund J.E."/>
            <person name="Kallscheuer N."/>
            <person name="Luecker S."/>
            <person name="Lage O.M."/>
            <person name="Pohl T."/>
            <person name="Merkel B.J."/>
            <person name="Hornburger P."/>
            <person name="Mueller R.-W."/>
            <person name="Bruemmer F."/>
            <person name="Labrenz M."/>
            <person name="Spormann A.M."/>
            <person name="Op den Camp H."/>
            <person name="Overmann J."/>
            <person name="Amann R."/>
            <person name="Jetten M.S.M."/>
            <person name="Mascher T."/>
            <person name="Medema M.H."/>
            <person name="Devos D.P."/>
            <person name="Kaster A.-K."/>
            <person name="Ovreas L."/>
            <person name="Rohde M."/>
            <person name="Galperin M.Y."/>
            <person name="Jogler C."/>
        </authorList>
    </citation>
    <scope>NUCLEOTIDE SEQUENCE [LARGE SCALE GENOMIC DNA]</scope>
    <source>
        <strain evidence="12 13">K22_7</strain>
    </source>
</reference>
<protein>
    <submittedName>
        <fullName evidence="12">Cobalt-zinc-cadmium resistance protein CzcD</fullName>
    </submittedName>
</protein>
<evidence type="ECO:0000256" key="3">
    <source>
        <dbReference type="ARBA" id="ARBA00022448"/>
    </source>
</evidence>
<dbReference type="NCBIfam" id="TIGR01297">
    <property type="entry name" value="CDF"/>
    <property type="match status" value="1"/>
</dbReference>
<dbReference type="Pfam" id="PF01545">
    <property type="entry name" value="Cation_efflux"/>
    <property type="match status" value="1"/>
</dbReference>
<evidence type="ECO:0000256" key="5">
    <source>
        <dbReference type="ARBA" id="ARBA00022906"/>
    </source>
</evidence>
<dbReference type="InterPro" id="IPR002524">
    <property type="entry name" value="Cation_efflux"/>
</dbReference>
<evidence type="ECO:0000256" key="4">
    <source>
        <dbReference type="ARBA" id="ARBA00022692"/>
    </source>
</evidence>
<dbReference type="InterPro" id="IPR050681">
    <property type="entry name" value="CDF/SLC30A"/>
</dbReference>